<dbReference type="SUPFAM" id="SSF48008">
    <property type="entry name" value="GntR ligand-binding domain-like"/>
    <property type="match status" value="1"/>
</dbReference>
<dbReference type="GO" id="GO:0003700">
    <property type="term" value="F:DNA-binding transcription factor activity"/>
    <property type="evidence" value="ECO:0007669"/>
    <property type="project" value="InterPro"/>
</dbReference>
<dbReference type="SMART" id="SM00895">
    <property type="entry name" value="FCD"/>
    <property type="match status" value="1"/>
</dbReference>
<name>A0A1H4JP31_9HYPH</name>
<dbReference type="Proteomes" id="UP000199064">
    <property type="component" value="Unassembled WGS sequence"/>
</dbReference>
<dbReference type="PANTHER" id="PTHR43537:SF39">
    <property type="entry name" value="HTH-TYPE TRANSCRIPTIONAL REGULATOR MCBR"/>
    <property type="match status" value="1"/>
</dbReference>
<dbReference type="PANTHER" id="PTHR43537">
    <property type="entry name" value="TRANSCRIPTIONAL REGULATOR, GNTR FAMILY"/>
    <property type="match status" value="1"/>
</dbReference>
<evidence type="ECO:0000256" key="3">
    <source>
        <dbReference type="ARBA" id="ARBA00023163"/>
    </source>
</evidence>
<gene>
    <name evidence="5" type="ORF">SAMN05216452_1527</name>
</gene>
<dbReference type="InterPro" id="IPR008920">
    <property type="entry name" value="TF_FadR/GntR_C"/>
</dbReference>
<dbReference type="Pfam" id="PF00392">
    <property type="entry name" value="GntR"/>
    <property type="match status" value="1"/>
</dbReference>
<organism evidence="5 6">
    <name type="scientific">Nitratireductor aquibiodomus</name>
    <dbReference type="NCBI Taxonomy" id="204799"/>
    <lineage>
        <taxon>Bacteria</taxon>
        <taxon>Pseudomonadati</taxon>
        <taxon>Pseudomonadota</taxon>
        <taxon>Alphaproteobacteria</taxon>
        <taxon>Hyphomicrobiales</taxon>
        <taxon>Phyllobacteriaceae</taxon>
        <taxon>Nitratireductor</taxon>
    </lineage>
</organism>
<dbReference type="Gene3D" id="1.10.10.10">
    <property type="entry name" value="Winged helix-like DNA-binding domain superfamily/Winged helix DNA-binding domain"/>
    <property type="match status" value="1"/>
</dbReference>
<evidence type="ECO:0000313" key="5">
    <source>
        <dbReference type="EMBL" id="SEB47646.1"/>
    </source>
</evidence>
<dbReference type="Gene3D" id="1.20.120.530">
    <property type="entry name" value="GntR ligand-binding domain-like"/>
    <property type="match status" value="1"/>
</dbReference>
<dbReference type="SUPFAM" id="SSF46785">
    <property type="entry name" value="Winged helix' DNA-binding domain"/>
    <property type="match status" value="1"/>
</dbReference>
<reference evidence="6" key="1">
    <citation type="submission" date="2016-10" db="EMBL/GenBank/DDBJ databases">
        <authorList>
            <person name="Varghese N."/>
            <person name="Submissions S."/>
        </authorList>
    </citation>
    <scope>NUCLEOTIDE SEQUENCE [LARGE SCALE GENOMIC DNA]</scope>
    <source>
        <strain evidence="6">ES.061</strain>
    </source>
</reference>
<sequence length="226" mass="25186">MESEFVPVSRRVTIQDGVYQQLRHALMVGRFDPGQTLTIASLSDTFGTSHMPVREALRRLAAENALEIAPNGSARVPAISKARLDDLCRARIAIEGLAAELAAPNTSDADITALEELVKAHETSSHEESIYTMLVKNQEFHFTLYQGSGSEVLLQLAESLWLRFGPYMRMLTRHLEPTLRSHEGETYTRHHHDAIAALRQRDGAGVRQAISEDIKSTQTLLRPLCD</sequence>
<keyword evidence="6" id="KW-1185">Reference proteome</keyword>
<protein>
    <submittedName>
        <fullName evidence="5">Transcriptional regulator, GntR family</fullName>
    </submittedName>
</protein>
<dbReference type="InterPro" id="IPR036388">
    <property type="entry name" value="WH-like_DNA-bd_sf"/>
</dbReference>
<evidence type="ECO:0000259" key="4">
    <source>
        <dbReference type="PROSITE" id="PS50949"/>
    </source>
</evidence>
<evidence type="ECO:0000256" key="2">
    <source>
        <dbReference type="ARBA" id="ARBA00023125"/>
    </source>
</evidence>
<proteinExistence type="predicted"/>
<dbReference type="EMBL" id="FNSL01000001">
    <property type="protein sequence ID" value="SEB47646.1"/>
    <property type="molecule type" value="Genomic_DNA"/>
</dbReference>
<accession>A0A1H4JP31</accession>
<keyword evidence="1" id="KW-0805">Transcription regulation</keyword>
<feature type="domain" description="HTH gntR-type" evidence="4">
    <location>
        <begin position="12"/>
        <end position="79"/>
    </location>
</feature>
<dbReference type="InterPro" id="IPR000524">
    <property type="entry name" value="Tscrpt_reg_HTH_GntR"/>
</dbReference>
<keyword evidence="3" id="KW-0804">Transcription</keyword>
<dbReference type="GO" id="GO:0003677">
    <property type="term" value="F:DNA binding"/>
    <property type="evidence" value="ECO:0007669"/>
    <property type="project" value="UniProtKB-KW"/>
</dbReference>
<dbReference type="SMART" id="SM00345">
    <property type="entry name" value="HTH_GNTR"/>
    <property type="match status" value="1"/>
</dbReference>
<evidence type="ECO:0000313" key="6">
    <source>
        <dbReference type="Proteomes" id="UP000199064"/>
    </source>
</evidence>
<dbReference type="Pfam" id="PF07729">
    <property type="entry name" value="FCD"/>
    <property type="match status" value="1"/>
</dbReference>
<keyword evidence="2" id="KW-0238">DNA-binding</keyword>
<dbReference type="InterPro" id="IPR011711">
    <property type="entry name" value="GntR_C"/>
</dbReference>
<dbReference type="InterPro" id="IPR036390">
    <property type="entry name" value="WH_DNA-bd_sf"/>
</dbReference>
<dbReference type="PROSITE" id="PS50949">
    <property type="entry name" value="HTH_GNTR"/>
    <property type="match status" value="1"/>
</dbReference>
<evidence type="ECO:0000256" key="1">
    <source>
        <dbReference type="ARBA" id="ARBA00023015"/>
    </source>
</evidence>
<dbReference type="AlphaFoldDB" id="A0A1H4JP31"/>
<dbReference type="RefSeq" id="WP_090327939.1">
    <property type="nucleotide sequence ID" value="NZ_FNSL01000001.1"/>
</dbReference>